<dbReference type="RefSeq" id="WP_092079544.1">
    <property type="nucleotide sequence ID" value="NZ_FNAQ01000014.1"/>
</dbReference>
<dbReference type="SMART" id="SM01264">
    <property type="entry name" value="M16C_associated"/>
    <property type="match status" value="1"/>
</dbReference>
<dbReference type="Pfam" id="PF22516">
    <property type="entry name" value="PreP_C"/>
    <property type="match status" value="1"/>
</dbReference>
<reference evidence="3" key="1">
    <citation type="submission" date="2016-10" db="EMBL/GenBank/DDBJ databases">
        <authorList>
            <person name="Varghese N."/>
            <person name="Submissions S."/>
        </authorList>
    </citation>
    <scope>NUCLEOTIDE SEQUENCE [LARGE SCALE GENOMIC DNA]</scope>
    <source>
        <strain evidence="3">DSM 8987</strain>
    </source>
</reference>
<dbReference type="GO" id="GO:0046872">
    <property type="term" value="F:metal ion binding"/>
    <property type="evidence" value="ECO:0007669"/>
    <property type="project" value="InterPro"/>
</dbReference>
<dbReference type="Pfam" id="PF00675">
    <property type="entry name" value="Peptidase_M16"/>
    <property type="match status" value="1"/>
</dbReference>
<dbReference type="PANTHER" id="PTHR43016:SF13">
    <property type="entry name" value="PRESEQUENCE PROTEASE, MITOCHONDRIAL"/>
    <property type="match status" value="1"/>
</dbReference>
<dbReference type="EMBL" id="FNAQ01000014">
    <property type="protein sequence ID" value="SDE51398.1"/>
    <property type="molecule type" value="Genomic_DNA"/>
</dbReference>
<dbReference type="InterPro" id="IPR011249">
    <property type="entry name" value="Metalloenz_LuxS/M16"/>
</dbReference>
<sequence>MTALPADLPAGFSLQHSSELTELNACLLQLRHERTGARFVHIACNDSNNLFAVAFRTPPEDSTGVAHILEHTVLCGSQRFPVRDPFFTMLKRSLNSFMNAFTASDWTCYPFSSQNRKDFDNLLNVYLDAAFFPLLRPLDFAQEGHRLEFSESDNPASPLCFKGVVYNEMKGAMADPASLLARRTTRHLYPDSCYRHNSGGEPSAIPDLTHQQLKDFHTRCYHPSNACFFTYGTFPLADHLRQIDAQVLCHFERNAADFSVAPQPPLSAPLRVRETYPLDTGDDPAGKSLIHLAWLACPIDDSYERLLLTLLGQLLLGNPAAPLYKALLDTGLGSHLTPGSGYHDDYRTTCFAVGLQGSEPQHQQAIEDCVLNCLAQLAHEGFSTERIEAAIHRLELANREVSGDGYPYPISLLMRLLGPWLHCDDPLSPLQFDSQLKRLRHELAEGDVFGARIRRWLLDNPHRLTLCLAPDTALQNQQNQLEQARLAELAARLDSSGRQQLIDQARQLQQQQEQQEDVSCLPDLELSDIAAEEPRTEGQPVQNSAVALTCFEQPTNGLSYVSLYFNAAALDAELRPYVPLFCSLLTQVGAAGQSYITLAERMEAVTGGIRCSAEILDDIANLDRFDSWIRLRGKALDRNIVPLCQLLGDLATSADFSDLKRLATVIGQIKSSWENAIPGAGHSFAARAAAAGLTPAGWQREHWSGLHQLRFVRLLAARKPDDLTDLADKLGRMARGLLQRGTLKAALCCGADRMAAGRQALADLFQTLPAGPVTPQTPAPFSSHTVPLAFATSVPVAYVTRNFRTVPFCHPDAAALKVLAALLRAGFLHREIREKGGAYGGMASSNSEAGLFALLSYRDPHIQRTLQVYDDAIAWACQGRFGEQDIKEAILSVFSAHDRPQSPAGRAATEFACQLQGLSWAQRQLFRDQLRQVDRNALQQAAQRYLANGSSAIGILAGEQQLQQVLPQLTELQLERL</sequence>
<gene>
    <name evidence="2" type="ORF">SAMN05661003_11411</name>
</gene>
<keyword evidence="3" id="KW-1185">Reference proteome</keyword>
<feature type="domain" description="Peptidase M16C associated" evidence="1">
    <location>
        <begin position="468"/>
        <end position="715"/>
    </location>
</feature>
<dbReference type="AlphaFoldDB" id="A0A1G7DIM4"/>
<dbReference type="InterPro" id="IPR055130">
    <property type="entry name" value="PreP_C"/>
</dbReference>
<dbReference type="SUPFAM" id="SSF63411">
    <property type="entry name" value="LuxS/MPP-like metallohydrolase"/>
    <property type="match status" value="4"/>
</dbReference>
<evidence type="ECO:0000259" key="1">
    <source>
        <dbReference type="SMART" id="SM01264"/>
    </source>
</evidence>
<proteinExistence type="predicted"/>
<dbReference type="FunFam" id="3.30.830.10:FF:000011">
    <property type="entry name" value="Presequence protease, mitochondrial"/>
    <property type="match status" value="1"/>
</dbReference>
<dbReference type="PANTHER" id="PTHR43016">
    <property type="entry name" value="PRESEQUENCE PROTEASE"/>
    <property type="match status" value="1"/>
</dbReference>
<dbReference type="Pfam" id="PF05193">
    <property type="entry name" value="Peptidase_M16_C"/>
    <property type="match status" value="1"/>
</dbReference>
<dbReference type="InterPro" id="IPR011765">
    <property type="entry name" value="Pept_M16_N"/>
</dbReference>
<dbReference type="STRING" id="57664.SAMN05661003_11411"/>
<dbReference type="GO" id="GO:0006508">
    <property type="term" value="P:proteolysis"/>
    <property type="evidence" value="ECO:0007669"/>
    <property type="project" value="InterPro"/>
</dbReference>
<evidence type="ECO:0000313" key="3">
    <source>
        <dbReference type="Proteomes" id="UP000243205"/>
    </source>
</evidence>
<organism evidence="2 3">
    <name type="scientific">Desulfuromonas thiophila</name>
    <dbReference type="NCBI Taxonomy" id="57664"/>
    <lineage>
        <taxon>Bacteria</taxon>
        <taxon>Pseudomonadati</taxon>
        <taxon>Thermodesulfobacteriota</taxon>
        <taxon>Desulfuromonadia</taxon>
        <taxon>Desulfuromonadales</taxon>
        <taxon>Desulfuromonadaceae</taxon>
        <taxon>Desulfuromonas</taxon>
    </lineage>
</organism>
<accession>A0A1G7DIM4</accession>
<dbReference type="Proteomes" id="UP000243205">
    <property type="component" value="Unassembled WGS sequence"/>
</dbReference>
<dbReference type="Gene3D" id="3.30.830.10">
    <property type="entry name" value="Metalloenzyme, LuxS/M16 peptidase-like"/>
    <property type="match status" value="4"/>
</dbReference>
<evidence type="ECO:0000313" key="2">
    <source>
        <dbReference type="EMBL" id="SDE51398.1"/>
    </source>
</evidence>
<dbReference type="InterPro" id="IPR007863">
    <property type="entry name" value="Peptidase_M16_C"/>
</dbReference>
<protein>
    <recommendedName>
        <fullName evidence="1">Peptidase M16C associated domain-containing protein</fullName>
    </recommendedName>
</protein>
<dbReference type="Pfam" id="PF08367">
    <property type="entry name" value="M16C_assoc"/>
    <property type="match status" value="1"/>
</dbReference>
<name>A0A1G7DIM4_9BACT</name>
<dbReference type="OrthoDB" id="9762027at2"/>
<dbReference type="InterPro" id="IPR013578">
    <property type="entry name" value="Peptidase_M16C_assoc"/>
</dbReference>